<evidence type="ECO:0000256" key="8">
    <source>
        <dbReference type="SAM" id="MobiDB-lite"/>
    </source>
</evidence>
<comment type="subcellular location">
    <subcellularLocation>
        <location evidence="1">Nucleus</location>
    </subcellularLocation>
</comment>
<dbReference type="InterPro" id="IPR009057">
    <property type="entry name" value="Homeodomain-like_sf"/>
</dbReference>
<dbReference type="Pfam" id="PF13921">
    <property type="entry name" value="Myb_DNA-bind_6"/>
    <property type="match status" value="1"/>
</dbReference>
<reference evidence="11 12" key="1">
    <citation type="journal article" date="2024" name="Proc. Natl. Acad. Sci. U.S.A.">
        <title>The genetic regulatory architecture and epigenomic basis for age-related changes in rattlesnake venom.</title>
        <authorList>
            <person name="Hogan M.P."/>
            <person name="Holding M.L."/>
            <person name="Nystrom G.S."/>
            <person name="Colston T.J."/>
            <person name="Bartlett D.A."/>
            <person name="Mason A.J."/>
            <person name="Ellsworth S.A."/>
            <person name="Rautsaw R.M."/>
            <person name="Lawrence K.C."/>
            <person name="Strickland J.L."/>
            <person name="He B."/>
            <person name="Fraser P."/>
            <person name="Margres M.J."/>
            <person name="Gilbert D.M."/>
            <person name="Gibbs H.L."/>
            <person name="Parkinson C.L."/>
            <person name="Rokyta D.R."/>
        </authorList>
    </citation>
    <scope>NUCLEOTIDE SEQUENCE [LARGE SCALE GENOMIC DNA]</scope>
    <source>
        <strain evidence="11">DRR0105</strain>
    </source>
</reference>
<organism evidence="11 12">
    <name type="scientific">Crotalus adamanteus</name>
    <name type="common">Eastern diamondback rattlesnake</name>
    <dbReference type="NCBI Taxonomy" id="8729"/>
    <lineage>
        <taxon>Eukaryota</taxon>
        <taxon>Metazoa</taxon>
        <taxon>Chordata</taxon>
        <taxon>Craniata</taxon>
        <taxon>Vertebrata</taxon>
        <taxon>Euteleostomi</taxon>
        <taxon>Lepidosauria</taxon>
        <taxon>Squamata</taxon>
        <taxon>Bifurcata</taxon>
        <taxon>Unidentata</taxon>
        <taxon>Episquamata</taxon>
        <taxon>Toxicofera</taxon>
        <taxon>Serpentes</taxon>
        <taxon>Colubroidea</taxon>
        <taxon>Viperidae</taxon>
        <taxon>Crotalinae</taxon>
        <taxon>Crotalus</taxon>
    </lineage>
</organism>
<comment type="caution">
    <text evidence="11">The sequence shown here is derived from an EMBL/GenBank/DDBJ whole genome shotgun (WGS) entry which is preliminary data.</text>
</comment>
<dbReference type="GO" id="GO:0090168">
    <property type="term" value="P:Golgi reassembly"/>
    <property type="evidence" value="ECO:0007669"/>
    <property type="project" value="TreeGrafter"/>
</dbReference>
<dbReference type="GO" id="GO:0071108">
    <property type="term" value="P:protein K48-linked deubiquitination"/>
    <property type="evidence" value="ECO:0007669"/>
    <property type="project" value="TreeGrafter"/>
</dbReference>
<dbReference type="AlphaFoldDB" id="A0AAW1BMI3"/>
<dbReference type="FunFam" id="1.10.10.60:FF:000042">
    <property type="entry name" value="Transcriptional activator Myb isoform A"/>
    <property type="match status" value="1"/>
</dbReference>
<dbReference type="Pfam" id="PF19437">
    <property type="entry name" value="VCIP135_N"/>
    <property type="match status" value="1"/>
</dbReference>
<dbReference type="InterPro" id="IPR017930">
    <property type="entry name" value="Myb_dom"/>
</dbReference>
<feature type="domain" description="HTH myb-type" evidence="10">
    <location>
        <begin position="688"/>
        <end position="738"/>
    </location>
</feature>
<feature type="domain" description="HTH myb-type" evidence="10">
    <location>
        <begin position="632"/>
        <end position="687"/>
    </location>
</feature>
<dbReference type="GO" id="GO:0006355">
    <property type="term" value="P:regulation of DNA-templated transcription"/>
    <property type="evidence" value="ECO:0007669"/>
    <property type="project" value="InterPro"/>
</dbReference>
<evidence type="ECO:0000259" key="9">
    <source>
        <dbReference type="PROSITE" id="PS50090"/>
    </source>
</evidence>
<dbReference type="Pfam" id="PF09316">
    <property type="entry name" value="Cmyb_C"/>
    <property type="match status" value="1"/>
</dbReference>
<keyword evidence="12" id="KW-1185">Reference proteome</keyword>
<dbReference type="GO" id="GO:0005634">
    <property type="term" value="C:nucleus"/>
    <property type="evidence" value="ECO:0007669"/>
    <property type="project" value="UniProtKB-SubCell"/>
</dbReference>
<dbReference type="InterPro" id="IPR001005">
    <property type="entry name" value="SANT/Myb"/>
</dbReference>
<evidence type="ECO:0000313" key="11">
    <source>
        <dbReference type="EMBL" id="KAK9403254.1"/>
    </source>
</evidence>
<dbReference type="FunFam" id="1.10.10.60:FF:000016">
    <property type="entry name" value="Transcriptional activator Myb isoform A"/>
    <property type="match status" value="1"/>
</dbReference>
<dbReference type="GO" id="GO:0035871">
    <property type="term" value="P:protein K11-linked deubiquitination"/>
    <property type="evidence" value="ECO:0007669"/>
    <property type="project" value="TreeGrafter"/>
</dbReference>
<keyword evidence="6" id="KW-0804">Transcription</keyword>
<evidence type="ECO:0000256" key="5">
    <source>
        <dbReference type="ARBA" id="ARBA00023159"/>
    </source>
</evidence>
<dbReference type="GO" id="GO:0004843">
    <property type="term" value="F:cysteine-type deubiquitinase activity"/>
    <property type="evidence" value="ECO:0007669"/>
    <property type="project" value="InterPro"/>
</dbReference>
<dbReference type="InterPro" id="IPR012642">
    <property type="entry name" value="Tscrpt_reg_Wos2-domain"/>
</dbReference>
<accession>A0AAW1BMI3</accession>
<dbReference type="InterPro" id="IPR045827">
    <property type="entry name" value="VCPIP1_N"/>
</dbReference>
<evidence type="ECO:0000256" key="3">
    <source>
        <dbReference type="ARBA" id="ARBA00023015"/>
    </source>
</evidence>
<feature type="domain" description="Myb-like" evidence="9">
    <location>
        <begin position="632"/>
        <end position="683"/>
    </location>
</feature>
<dbReference type="FunFam" id="1.10.10.60:FF:000010">
    <property type="entry name" value="Transcriptional activator Myb isoform A"/>
    <property type="match status" value="1"/>
</dbReference>
<feature type="region of interest" description="Disordered" evidence="8">
    <location>
        <begin position="445"/>
        <end position="496"/>
    </location>
</feature>
<evidence type="ECO:0000313" key="12">
    <source>
        <dbReference type="Proteomes" id="UP001474421"/>
    </source>
</evidence>
<dbReference type="PROSITE" id="PS50090">
    <property type="entry name" value="MYB_LIKE"/>
    <property type="match status" value="3"/>
</dbReference>
<dbReference type="GO" id="GO:0003677">
    <property type="term" value="F:DNA binding"/>
    <property type="evidence" value="ECO:0007669"/>
    <property type="project" value="UniProtKB-KW"/>
</dbReference>
<dbReference type="InterPro" id="IPR039087">
    <property type="entry name" value="VCPIP1"/>
</dbReference>
<dbReference type="Pfam" id="PF07988">
    <property type="entry name" value="LMSTEN"/>
    <property type="match status" value="1"/>
</dbReference>
<dbReference type="PANTHER" id="PTHR14843">
    <property type="entry name" value="DEUBIQUITINATING PROTEIN VCIP135"/>
    <property type="match status" value="1"/>
</dbReference>
<dbReference type="InterPro" id="IPR015395">
    <property type="entry name" value="C-myb_C"/>
</dbReference>
<dbReference type="SUPFAM" id="SSF46689">
    <property type="entry name" value="Homeodomain-like"/>
    <property type="match status" value="2"/>
</dbReference>
<feature type="domain" description="Myb-like" evidence="9">
    <location>
        <begin position="684"/>
        <end position="734"/>
    </location>
</feature>
<feature type="domain" description="HTH myb-type" evidence="10">
    <location>
        <begin position="580"/>
        <end position="631"/>
    </location>
</feature>
<keyword evidence="3" id="KW-0805">Transcription regulation</keyword>
<keyword evidence="5" id="KW-0010">Activator</keyword>
<keyword evidence="2" id="KW-0677">Repeat</keyword>
<keyword evidence="4" id="KW-0238">DNA-binding</keyword>
<dbReference type="GO" id="GO:0016567">
    <property type="term" value="P:protein ubiquitination"/>
    <property type="evidence" value="ECO:0007669"/>
    <property type="project" value="InterPro"/>
</dbReference>
<dbReference type="EMBL" id="JAOTOJ010000003">
    <property type="protein sequence ID" value="KAK9403254.1"/>
    <property type="molecule type" value="Genomic_DNA"/>
</dbReference>
<evidence type="ECO:0000256" key="7">
    <source>
        <dbReference type="ARBA" id="ARBA00023242"/>
    </source>
</evidence>
<gene>
    <name evidence="11" type="ORF">NXF25_008081</name>
</gene>
<dbReference type="Proteomes" id="UP001474421">
    <property type="component" value="Unassembled WGS sequence"/>
</dbReference>
<dbReference type="SMART" id="SM00717">
    <property type="entry name" value="SANT"/>
    <property type="match status" value="3"/>
</dbReference>
<evidence type="ECO:0000256" key="2">
    <source>
        <dbReference type="ARBA" id="ARBA00022737"/>
    </source>
</evidence>
<evidence type="ECO:0000256" key="6">
    <source>
        <dbReference type="ARBA" id="ARBA00023163"/>
    </source>
</evidence>
<feature type="domain" description="Myb-like" evidence="9">
    <location>
        <begin position="584"/>
        <end position="631"/>
    </location>
</feature>
<protein>
    <submittedName>
        <fullName evidence="11">Myb-related protein A</fullName>
    </submittedName>
</protein>
<name>A0AAW1BMI3_CROAD</name>
<proteinExistence type="predicted"/>
<keyword evidence="7" id="KW-0539">Nucleus</keyword>
<dbReference type="PANTHER" id="PTHR14843:SF2">
    <property type="entry name" value="DEUBIQUITINATING PROTEIN VCPIP1"/>
    <property type="match status" value="1"/>
</dbReference>
<evidence type="ECO:0000259" key="10">
    <source>
        <dbReference type="PROSITE" id="PS51294"/>
    </source>
</evidence>
<dbReference type="PROSITE" id="PS51294">
    <property type="entry name" value="HTH_MYB"/>
    <property type="match status" value="3"/>
</dbReference>
<feature type="compositionally biased region" description="Basic and acidic residues" evidence="8">
    <location>
        <begin position="483"/>
        <end position="493"/>
    </location>
</feature>
<evidence type="ECO:0000256" key="4">
    <source>
        <dbReference type="ARBA" id="ARBA00023125"/>
    </source>
</evidence>
<dbReference type="Pfam" id="PF00249">
    <property type="entry name" value="Myb_DNA-binding"/>
    <property type="match status" value="1"/>
</dbReference>
<sequence length="1222" mass="137768">MSQPPQQEQQPVATLVPKKKDRRIFSGTCPDPKCQARLFFPAHGPLSSGSIECTDCGQRHEQRQLLAVEEVTDPDLVLHNLLRNALLGVSGAGPPRKNTELVKVMGLSNYHCKLLSPILARYGMDKQTGKAKLLTEMNQGDVFDCALLGDRAFLIEPEHVDTVGYGKDRSGSLLYLQDTLEDIKKANNSQECLIPVHVDGDGHCLVHAISRALELLPPKEGQENEPVPLLHGDRITIEILKGKEDSHQASSVHSAHVVKHDDIAVTSRISSKELQEQIDKEMYSLCLLATFMGEDVWSYAKGLPHLFQQGGVFYNIMKKTMGLADGEHCTFPHLPGKTFVYNATEDRLELCVDAAGHFPVGSDVEDLVKEALNQPSVRQGLTFPAALELEPTSSSSSFAKLSSIPPPFSSYWPFPFLPRPSSPVWSRAFCSSQWGVSPRAQIQTVAPDRGWARDSAAGSKRKRKNNNKIPVSSAVSGKRSRRRTEQRQPDKGPARLVPDPFACRFWLGVGHAPDAGNARRLPLSECSWPGVPSPFPSACFMVHAKDGEEAAQLALFSEEDDDDLHYADHDYEVPQQKGAKKICNRVKWTRDEDEKLKKLVEQHGTSDWTFISSHLQNRSDFQCQHRWQKVLNPELIKGPWTKEEDQRVIELVQKYGPKRWSLIAKHLKGRIGKQCRERWHNHLNPEVKKSSWTEEEDRIIYEAHKRLGNRWAEIAKLLPGRTDNSIKNHWNSTMRRKVEQEGYLQDGIKTERPCLSKLPHKACVPTDHLHPQNQFYIPVQTHIPGYQYVSTESSCLDIASPSNFIQQPFDDDPDKEKKIKELELLLMSAENEIRRKRVSSQARNFSNWSGNFIMEDNVANTLNSLGEQTNDFYDIDDTQASINQQTSPSKYLTVEANAVLSSLQTIPEFAETLELIESDPVAWSDVTSFDLSDAVPSPVNQAPVKLMRIQHNDGAMECQFNFFNTCSGNEQINLENTPFTSTPICSQKVLITTPLHNKDATPKDQKENAGFRTPTIRRSLLGTTPRTPTPFKNALAAQEKKYGPLKIVSQPLAFLEEDIREVLKEEIGTDIFFKEEEESVHKGCKLENTSVKKVRKSLVLDPWEKEELGDPFFADDVSDMQSENIYTTSLLMIPLLEIHDNRDNSTPEKQDSNLTKLNVAWKKKLNTYTSKNFKAEKPLQANCEWEAVVYGKTEDQLIMTEQARRYLSTYSASGSTSRALIL</sequence>
<dbReference type="CDD" id="cd00167">
    <property type="entry name" value="SANT"/>
    <property type="match status" value="3"/>
</dbReference>
<evidence type="ECO:0000256" key="1">
    <source>
        <dbReference type="ARBA" id="ARBA00004123"/>
    </source>
</evidence>
<dbReference type="Gene3D" id="1.10.10.60">
    <property type="entry name" value="Homeodomain-like"/>
    <property type="match status" value="3"/>
</dbReference>
<dbReference type="GO" id="GO:0016320">
    <property type="term" value="P:endoplasmic reticulum membrane fusion"/>
    <property type="evidence" value="ECO:0007669"/>
    <property type="project" value="TreeGrafter"/>
</dbReference>